<evidence type="ECO:0000313" key="9">
    <source>
        <dbReference type="EMBL" id="EJT46917.1"/>
    </source>
</evidence>
<dbReference type="AlphaFoldDB" id="J6EVT3"/>
<dbReference type="InterPro" id="IPR018253">
    <property type="entry name" value="DnaJ_domain_CS"/>
</dbReference>
<dbReference type="FunFam" id="1.10.287.110:FF:000070">
    <property type="entry name" value="Endoplasmic reticulum protein, putative"/>
    <property type="match status" value="1"/>
</dbReference>
<dbReference type="OrthoDB" id="1507364at2759"/>
<dbReference type="InterPro" id="IPR051100">
    <property type="entry name" value="DnaJ_subfamily_B/C"/>
</dbReference>
<sequence>MYSTPEGEKMVQIIEEEMSSYSSSNGPPESEKSSASPNAGGSTAKASGVEEHYTAKQMEVVTRVKRCGHTAYYSILAVEKTCSENDVKRAYKKLALQLHPDKNGAPGADEAFKMVSKAFQVLSDKNLRAVYDTNPSIDPTQRGGGGGGGGGMGGMARGFPQGAQFAFQDGGIDPDDLFNMFFGGGMGGGMGGSPFGGARVYTFGGGGPTYHRRRPGNAYARAQHGEEQSPLLALLPIGLLILFILFSVIPSLFAGPYQPDPSYSFSPSSQFDTPRHTWQRSVPYHVNRAEFEASDIYNSVPEHKRGEKNSGLFSSKMRAFERGVEENHIRRLQAECQNFNALKNRKIRAEAGVFGLGADYDKIRKLRAETNSACEQLRRWGLPQQAF</sequence>
<keyword evidence="2 7" id="KW-0812">Transmembrane</keyword>
<feature type="compositionally biased region" description="Low complexity" evidence="6">
    <location>
        <begin position="19"/>
        <end position="28"/>
    </location>
</feature>
<evidence type="ECO:0000256" key="1">
    <source>
        <dbReference type="ARBA" id="ARBA00004389"/>
    </source>
</evidence>
<dbReference type="Proteomes" id="UP000002748">
    <property type="component" value="Unassembled WGS sequence"/>
</dbReference>
<comment type="subcellular location">
    <subcellularLocation>
        <location evidence="1">Endoplasmic reticulum membrane</location>
        <topology evidence="1">Single-pass membrane protein</topology>
    </subcellularLocation>
</comment>
<keyword evidence="3" id="KW-0256">Endoplasmic reticulum</keyword>
<dbReference type="HOGENOM" id="CLU_043579_1_0_1"/>
<evidence type="ECO:0000256" key="5">
    <source>
        <dbReference type="ARBA" id="ARBA00023136"/>
    </source>
</evidence>
<dbReference type="PANTHER" id="PTHR43908">
    <property type="entry name" value="AT29763P-RELATED"/>
    <property type="match status" value="1"/>
</dbReference>
<feature type="region of interest" description="Disordered" evidence="6">
    <location>
        <begin position="1"/>
        <end position="50"/>
    </location>
</feature>
<dbReference type="InterPro" id="IPR015399">
    <property type="entry name" value="DUF1977_DnaJ-like"/>
</dbReference>
<dbReference type="PANTHER" id="PTHR43908:SF3">
    <property type="entry name" value="AT29763P-RELATED"/>
    <property type="match status" value="1"/>
</dbReference>
<dbReference type="PROSITE" id="PS50076">
    <property type="entry name" value="DNAJ_2"/>
    <property type="match status" value="1"/>
</dbReference>
<feature type="compositionally biased region" description="Gly residues" evidence="6">
    <location>
        <begin position="142"/>
        <end position="153"/>
    </location>
</feature>
<dbReference type="KEGG" id="tasa:A1Q1_04358"/>
<gene>
    <name evidence="9" type="ORF">A1Q1_04358</name>
</gene>
<dbReference type="Pfam" id="PF00226">
    <property type="entry name" value="DnaJ"/>
    <property type="match status" value="1"/>
</dbReference>
<dbReference type="SUPFAM" id="SSF46565">
    <property type="entry name" value="Chaperone J-domain"/>
    <property type="match status" value="1"/>
</dbReference>
<evidence type="ECO:0000256" key="4">
    <source>
        <dbReference type="ARBA" id="ARBA00022989"/>
    </source>
</evidence>
<evidence type="ECO:0000256" key="3">
    <source>
        <dbReference type="ARBA" id="ARBA00022824"/>
    </source>
</evidence>
<evidence type="ECO:0000256" key="6">
    <source>
        <dbReference type="SAM" id="MobiDB-lite"/>
    </source>
</evidence>
<protein>
    <submittedName>
        <fullName evidence="9">Endoplasmic reticulum protein</fullName>
    </submittedName>
</protein>
<evidence type="ECO:0000256" key="7">
    <source>
        <dbReference type="SAM" id="Phobius"/>
    </source>
</evidence>
<dbReference type="VEuPathDB" id="FungiDB:A1Q1_04358"/>
<name>J6EVT3_TRIAS</name>
<dbReference type="Gene3D" id="1.10.287.110">
    <property type="entry name" value="DnaJ domain"/>
    <property type="match status" value="1"/>
</dbReference>
<dbReference type="GO" id="GO:0005789">
    <property type="term" value="C:endoplasmic reticulum membrane"/>
    <property type="evidence" value="ECO:0007669"/>
    <property type="project" value="UniProtKB-SubCell"/>
</dbReference>
<feature type="compositionally biased region" description="Polar residues" evidence="6">
    <location>
        <begin position="33"/>
        <end position="45"/>
    </location>
</feature>
<dbReference type="CDD" id="cd06257">
    <property type="entry name" value="DnaJ"/>
    <property type="match status" value="1"/>
</dbReference>
<feature type="transmembrane region" description="Helical" evidence="7">
    <location>
        <begin position="231"/>
        <end position="253"/>
    </location>
</feature>
<dbReference type="GO" id="GO:0030544">
    <property type="term" value="F:Hsp70 protein binding"/>
    <property type="evidence" value="ECO:0007669"/>
    <property type="project" value="TreeGrafter"/>
</dbReference>
<dbReference type="PROSITE" id="PS00636">
    <property type="entry name" value="DNAJ_1"/>
    <property type="match status" value="1"/>
</dbReference>
<organism evidence="9 10">
    <name type="scientific">Trichosporon asahii var. asahii (strain ATCC 90039 / CBS 2479 / JCM 2466 / KCTC 7840 / NBRC 103889/ NCYC 2677 / UAMH 7654)</name>
    <name type="common">Yeast</name>
    <dbReference type="NCBI Taxonomy" id="1186058"/>
    <lineage>
        <taxon>Eukaryota</taxon>
        <taxon>Fungi</taxon>
        <taxon>Dikarya</taxon>
        <taxon>Basidiomycota</taxon>
        <taxon>Agaricomycotina</taxon>
        <taxon>Tremellomycetes</taxon>
        <taxon>Trichosporonales</taxon>
        <taxon>Trichosporonaceae</taxon>
        <taxon>Trichosporon</taxon>
    </lineage>
</organism>
<comment type="caution">
    <text evidence="9">The sequence shown here is derived from an EMBL/GenBank/DDBJ whole genome shotgun (WGS) entry which is preliminary data.</text>
</comment>
<evidence type="ECO:0000256" key="2">
    <source>
        <dbReference type="ARBA" id="ARBA00022692"/>
    </source>
</evidence>
<evidence type="ECO:0000259" key="8">
    <source>
        <dbReference type="PROSITE" id="PS50076"/>
    </source>
</evidence>
<feature type="domain" description="J" evidence="8">
    <location>
        <begin position="71"/>
        <end position="135"/>
    </location>
</feature>
<dbReference type="InterPro" id="IPR001623">
    <property type="entry name" value="DnaJ_domain"/>
</dbReference>
<keyword evidence="5 7" id="KW-0472">Membrane</keyword>
<dbReference type="EMBL" id="ALBS01000271">
    <property type="protein sequence ID" value="EJT46917.1"/>
    <property type="molecule type" value="Genomic_DNA"/>
</dbReference>
<keyword evidence="4 7" id="KW-1133">Transmembrane helix</keyword>
<dbReference type="GeneID" id="25987871"/>
<proteinExistence type="predicted"/>
<dbReference type="RefSeq" id="XP_014178199.1">
    <property type="nucleotide sequence ID" value="XM_014322724.1"/>
</dbReference>
<dbReference type="PRINTS" id="PR00625">
    <property type="entry name" value="JDOMAIN"/>
</dbReference>
<evidence type="ECO:0000313" key="10">
    <source>
        <dbReference type="Proteomes" id="UP000002748"/>
    </source>
</evidence>
<dbReference type="SMART" id="SM00271">
    <property type="entry name" value="DnaJ"/>
    <property type="match status" value="1"/>
</dbReference>
<dbReference type="Pfam" id="PF09320">
    <property type="entry name" value="DUF1977"/>
    <property type="match status" value="1"/>
</dbReference>
<reference evidence="9 10" key="1">
    <citation type="journal article" date="2012" name="Eukaryot. Cell">
        <title>Draft genome sequence of CBS 2479, the standard type strain of Trichosporon asahii.</title>
        <authorList>
            <person name="Yang R.Y."/>
            <person name="Li H.T."/>
            <person name="Zhu H."/>
            <person name="Zhou G.P."/>
            <person name="Wang M."/>
            <person name="Wang L."/>
        </authorList>
    </citation>
    <scope>NUCLEOTIDE SEQUENCE [LARGE SCALE GENOMIC DNA]</scope>
    <source>
        <strain evidence="10">ATCC 90039 / CBS 2479 / JCM 2466 / KCTC 7840 / NCYC 2677 / UAMH 7654</strain>
    </source>
</reference>
<feature type="region of interest" description="Disordered" evidence="6">
    <location>
        <begin position="132"/>
        <end position="153"/>
    </location>
</feature>
<accession>J6EVT3</accession>
<dbReference type="GO" id="GO:0071218">
    <property type="term" value="P:cellular response to misfolded protein"/>
    <property type="evidence" value="ECO:0007669"/>
    <property type="project" value="TreeGrafter"/>
</dbReference>
<dbReference type="InterPro" id="IPR036869">
    <property type="entry name" value="J_dom_sf"/>
</dbReference>